<dbReference type="EMBL" id="LBTN01000010">
    <property type="protein sequence ID" value="KKQ40900.1"/>
    <property type="molecule type" value="Genomic_DNA"/>
</dbReference>
<dbReference type="Gene3D" id="3.90.1750.20">
    <property type="entry name" value="Putative Large Serine Recombinase, Chain B, Domain 2"/>
    <property type="match status" value="1"/>
</dbReference>
<dbReference type="SMART" id="SM00857">
    <property type="entry name" value="Resolvase"/>
    <property type="match status" value="1"/>
</dbReference>
<dbReference type="InterPro" id="IPR038109">
    <property type="entry name" value="DNA_bind_recomb_sf"/>
</dbReference>
<dbReference type="Pfam" id="PF00239">
    <property type="entry name" value="Resolvase"/>
    <property type="match status" value="1"/>
</dbReference>
<sequence>MQYFLYARKSTDEDDRQVLSIESQIAELREFAEKEKLEIVDEYIESKTAKIPGRPIFNKMMDRIENNDGYGILAWHPDRLARNSVDGGKIIYLVDTGKILGLKFPTFWFDSTPQGKFMLNIAFGQSKYYIDNLSENVKRGLRQKLRRGERPGLAPVGYLNELRHHTVVKDPERWQIVKKMFESYATGNFTLEALQKLSFSLGLVSRRKSIPLTLGVIQEMLRNTTYYGVFVVKGEMYQGTHEPIISKQLFDKVQEVMKQKGKPLKPEVIKYFPFLRLLKCGECGRSITAEKKIKPSGKEYVYYRCTKKQRVCHQKYLEQKEITKQFNEIIQKVALPNEVKDDFLKQWEKDYSEFSTKNNGDKNILKAELKTLEAKQMDLLDAYLEHTISNEEYLSVKQKIINRKVEIKESLQDKGNNWLELFREWILLANQAKNIAESENLTEKRSFLQKIGSDFRLAGQKVFWLWENPYKIVAENSGFLDTSGIPESNWPLILGKDAYYQCTNPANKEAEFPPLQSYLLLF</sequence>
<feature type="domain" description="Recombinase" evidence="2">
    <location>
        <begin position="155"/>
        <end position="263"/>
    </location>
</feature>
<accession>A0A0G0HQK0</accession>
<dbReference type="InterPro" id="IPR025827">
    <property type="entry name" value="Zn_ribbon_recom_dom"/>
</dbReference>
<dbReference type="PROSITE" id="PS51736">
    <property type="entry name" value="RECOMBINASES_3"/>
    <property type="match status" value="1"/>
</dbReference>
<dbReference type="Pfam" id="PF07508">
    <property type="entry name" value="Recombinase"/>
    <property type="match status" value="1"/>
</dbReference>
<dbReference type="Pfam" id="PF13408">
    <property type="entry name" value="Zn_ribbon_recom"/>
    <property type="match status" value="1"/>
</dbReference>
<evidence type="ECO:0000313" key="4">
    <source>
        <dbReference type="Proteomes" id="UP000034333"/>
    </source>
</evidence>
<dbReference type="InterPro" id="IPR011109">
    <property type="entry name" value="DNA_bind_recombinase_dom"/>
</dbReference>
<dbReference type="CDD" id="cd00338">
    <property type="entry name" value="Ser_Recombinase"/>
    <property type="match status" value="1"/>
</dbReference>
<protein>
    <submittedName>
        <fullName evidence="3">Recombinase</fullName>
    </submittedName>
</protein>
<dbReference type="PROSITE" id="PS51737">
    <property type="entry name" value="RECOMBINASE_DNA_BIND"/>
    <property type="match status" value="1"/>
</dbReference>
<name>A0A0G0HQK0_9BACT</name>
<dbReference type="AlphaFoldDB" id="A0A0G0HQK0"/>
<gene>
    <name evidence="3" type="ORF">US58_C0010G0001</name>
</gene>
<evidence type="ECO:0000313" key="3">
    <source>
        <dbReference type="EMBL" id="KKQ40900.1"/>
    </source>
</evidence>
<evidence type="ECO:0000259" key="2">
    <source>
        <dbReference type="PROSITE" id="PS51737"/>
    </source>
</evidence>
<dbReference type="STRING" id="1619036.US58_C0010G0001"/>
<dbReference type="SUPFAM" id="SSF53041">
    <property type="entry name" value="Resolvase-like"/>
    <property type="match status" value="1"/>
</dbReference>
<feature type="domain" description="Resolvase/invertase-type recombinase catalytic" evidence="1">
    <location>
        <begin position="2"/>
        <end position="148"/>
    </location>
</feature>
<organism evidence="3 4">
    <name type="scientific">Candidatus Magasanikbacteria bacterium GW2011_GWA2_37_8</name>
    <dbReference type="NCBI Taxonomy" id="1619036"/>
    <lineage>
        <taxon>Bacteria</taxon>
        <taxon>Candidatus Magasanikiibacteriota</taxon>
    </lineage>
</organism>
<dbReference type="InterPro" id="IPR006119">
    <property type="entry name" value="Resolv_N"/>
</dbReference>
<dbReference type="GO" id="GO:0003677">
    <property type="term" value="F:DNA binding"/>
    <property type="evidence" value="ECO:0007669"/>
    <property type="project" value="InterPro"/>
</dbReference>
<reference evidence="3 4" key="1">
    <citation type="journal article" date="2015" name="Nature">
        <title>rRNA introns, odd ribosomes, and small enigmatic genomes across a large radiation of phyla.</title>
        <authorList>
            <person name="Brown C.T."/>
            <person name="Hug L.A."/>
            <person name="Thomas B.C."/>
            <person name="Sharon I."/>
            <person name="Castelle C.J."/>
            <person name="Singh A."/>
            <person name="Wilkins M.J."/>
            <person name="Williams K.H."/>
            <person name="Banfield J.F."/>
        </authorList>
    </citation>
    <scope>NUCLEOTIDE SEQUENCE [LARGE SCALE GENOMIC DNA]</scope>
</reference>
<dbReference type="GO" id="GO:0000150">
    <property type="term" value="F:DNA strand exchange activity"/>
    <property type="evidence" value="ECO:0007669"/>
    <property type="project" value="InterPro"/>
</dbReference>
<dbReference type="Proteomes" id="UP000034333">
    <property type="component" value="Unassembled WGS sequence"/>
</dbReference>
<dbReference type="InterPro" id="IPR036162">
    <property type="entry name" value="Resolvase-like_N_sf"/>
</dbReference>
<dbReference type="Gene3D" id="3.40.50.1390">
    <property type="entry name" value="Resolvase, N-terminal catalytic domain"/>
    <property type="match status" value="1"/>
</dbReference>
<dbReference type="PANTHER" id="PTHR30461:SF23">
    <property type="entry name" value="DNA RECOMBINASE-RELATED"/>
    <property type="match status" value="1"/>
</dbReference>
<dbReference type="PANTHER" id="PTHR30461">
    <property type="entry name" value="DNA-INVERTASE FROM LAMBDOID PROPHAGE"/>
    <property type="match status" value="1"/>
</dbReference>
<proteinExistence type="predicted"/>
<dbReference type="InterPro" id="IPR050639">
    <property type="entry name" value="SSR_resolvase"/>
</dbReference>
<comment type="caution">
    <text evidence="3">The sequence shown here is derived from an EMBL/GenBank/DDBJ whole genome shotgun (WGS) entry which is preliminary data.</text>
</comment>
<evidence type="ECO:0000259" key="1">
    <source>
        <dbReference type="PROSITE" id="PS51736"/>
    </source>
</evidence>